<sequence>MSGSRNVNKFRLMHKILITGSIHEIGLELLRREKEIEIRYAPELPYEEI</sequence>
<evidence type="ECO:0000313" key="1">
    <source>
        <dbReference type="EMBL" id="SVA48837.1"/>
    </source>
</evidence>
<dbReference type="EMBL" id="UINC01011031">
    <property type="protein sequence ID" value="SVA48837.1"/>
    <property type="molecule type" value="Genomic_DNA"/>
</dbReference>
<name>A0A381WA59_9ZZZZ</name>
<protein>
    <recommendedName>
        <fullName evidence="2">D-isomer specific 2-hydroxyacid dehydrogenase catalytic domain-containing protein</fullName>
    </recommendedName>
</protein>
<feature type="non-terminal residue" evidence="1">
    <location>
        <position position="49"/>
    </location>
</feature>
<gene>
    <name evidence="1" type="ORF">METZ01_LOCUS101691</name>
</gene>
<proteinExistence type="predicted"/>
<organism evidence="1">
    <name type="scientific">marine metagenome</name>
    <dbReference type="NCBI Taxonomy" id="408172"/>
    <lineage>
        <taxon>unclassified sequences</taxon>
        <taxon>metagenomes</taxon>
        <taxon>ecological metagenomes</taxon>
    </lineage>
</organism>
<accession>A0A381WA59</accession>
<dbReference type="AlphaFoldDB" id="A0A381WA59"/>
<reference evidence="1" key="1">
    <citation type="submission" date="2018-05" db="EMBL/GenBank/DDBJ databases">
        <authorList>
            <person name="Lanie J.A."/>
            <person name="Ng W.-L."/>
            <person name="Kazmierczak K.M."/>
            <person name="Andrzejewski T.M."/>
            <person name="Davidsen T.M."/>
            <person name="Wayne K.J."/>
            <person name="Tettelin H."/>
            <person name="Glass J.I."/>
            <person name="Rusch D."/>
            <person name="Podicherti R."/>
            <person name="Tsui H.-C.T."/>
            <person name="Winkler M.E."/>
        </authorList>
    </citation>
    <scope>NUCLEOTIDE SEQUENCE</scope>
</reference>
<evidence type="ECO:0008006" key="2">
    <source>
        <dbReference type="Google" id="ProtNLM"/>
    </source>
</evidence>